<dbReference type="InterPro" id="IPR044066">
    <property type="entry name" value="TRIAD_supradom"/>
</dbReference>
<evidence type="ECO:0000256" key="10">
    <source>
        <dbReference type="SAM" id="MobiDB-lite"/>
    </source>
</evidence>
<accession>A0A9P6ICB7</accession>
<evidence type="ECO:0000256" key="4">
    <source>
        <dbReference type="ARBA" id="ARBA00022723"/>
    </source>
</evidence>
<dbReference type="GO" id="GO:0008270">
    <property type="term" value="F:zinc ion binding"/>
    <property type="evidence" value="ECO:0007669"/>
    <property type="project" value="UniProtKB-KW"/>
</dbReference>
<keyword evidence="13" id="KW-1185">Reference proteome</keyword>
<dbReference type="InterPro" id="IPR002867">
    <property type="entry name" value="IBR_dom"/>
</dbReference>
<dbReference type="Pfam" id="PF01485">
    <property type="entry name" value="IBR"/>
    <property type="match status" value="1"/>
</dbReference>
<comment type="caution">
    <text evidence="12">The sequence shown here is derived from an EMBL/GenBank/DDBJ whole genome shotgun (WGS) entry which is preliminary data.</text>
</comment>
<evidence type="ECO:0000256" key="7">
    <source>
        <dbReference type="ARBA" id="ARBA00022786"/>
    </source>
</evidence>
<dbReference type="PROSITE" id="PS51873">
    <property type="entry name" value="TRIAD"/>
    <property type="match status" value="1"/>
</dbReference>
<dbReference type="EMBL" id="JAATWM020000006">
    <property type="protein sequence ID" value="KAF9879757.1"/>
    <property type="molecule type" value="Genomic_DNA"/>
</dbReference>
<evidence type="ECO:0000256" key="5">
    <source>
        <dbReference type="ARBA" id="ARBA00022737"/>
    </source>
</evidence>
<dbReference type="AlphaFoldDB" id="A0A9P6ICB7"/>
<feature type="coiled-coil region" evidence="9">
    <location>
        <begin position="472"/>
        <end position="599"/>
    </location>
</feature>
<feature type="domain" description="RING-type" evidence="11">
    <location>
        <begin position="262"/>
        <end position="453"/>
    </location>
</feature>
<gene>
    <name evidence="12" type="ORF">CkaCkLH20_02568</name>
</gene>
<evidence type="ECO:0000256" key="8">
    <source>
        <dbReference type="ARBA" id="ARBA00022833"/>
    </source>
</evidence>
<feature type="compositionally biased region" description="Basic and acidic residues" evidence="10">
    <location>
        <begin position="126"/>
        <end position="136"/>
    </location>
</feature>
<protein>
    <recommendedName>
        <fullName evidence="2">RBR-type E3 ubiquitin transferase</fullName>
        <ecNumber evidence="2">2.3.2.31</ecNumber>
    </recommendedName>
</protein>
<dbReference type="OrthoDB" id="9977870at2759"/>
<dbReference type="SUPFAM" id="SSF57850">
    <property type="entry name" value="RING/U-box"/>
    <property type="match status" value="1"/>
</dbReference>
<keyword evidence="4" id="KW-0479">Metal-binding</keyword>
<evidence type="ECO:0000313" key="12">
    <source>
        <dbReference type="EMBL" id="KAF9879757.1"/>
    </source>
</evidence>
<evidence type="ECO:0000259" key="11">
    <source>
        <dbReference type="PROSITE" id="PS51873"/>
    </source>
</evidence>
<dbReference type="EC" id="2.3.2.31" evidence="2"/>
<evidence type="ECO:0000256" key="3">
    <source>
        <dbReference type="ARBA" id="ARBA00022679"/>
    </source>
</evidence>
<evidence type="ECO:0000313" key="13">
    <source>
        <dbReference type="Proteomes" id="UP000781932"/>
    </source>
</evidence>
<dbReference type="RefSeq" id="XP_038749218.1">
    <property type="nucleotide sequence ID" value="XM_038885287.1"/>
</dbReference>
<keyword evidence="3" id="KW-0808">Transferase</keyword>
<sequence length="758" mass="87102">MSTATATLVKMEMASTLPSSLEAYAGFYGDPLLTLRDMEVKRKPVNSDPKGKGKALPDAPSIVESDPETTSSDNNNETDENVEWEEYNPPAALKTAPNVDNAVLLEVLQTSIENIQTRIAEERQRRQLEEEAKKQEEEDNAAEGSDDKAKEPYLPVIMPPDNPEPTSNAENHAQDENLKLFPELIGNGEGSSTRGLIVLPFKPKKRSRFALTRMFQKISEKKTGEKEGPLSAMKPFNFGGNSSKTSINTQSGESRTKLKKTATVECVSCLDDFVPKDVIKVTCHSYCHECFERLIATAVQNEQQWPPKCCLNDIPYRTILRYVSKDLGNTYKERSAELKIPVGDRIYCSEPDCGIWIKPDQVNRGLEIARCTNGHWTCIICRGPQHDNADCPQDRDMALTHALAEEEGWRRCGKCLALVEHREACQHMTCRCGYQFCYVCGIQWRSCGCTMDQLTAIKNGAAARREERRRRDLEAEEELRDALRQIEEFEREEARKLELLEQEMERLEEELRQRQLEERVRLESLRRHEVEVKYQELRELMNQLHDLQEVMVRYQHDKEVEILSHEASTATAELAASQQAELEELAEKASQKLAAKENALAVDYNCRVLKEKETEDVYLRKLEEFFAGVPSGEERIGELMLVFRKHMDEGWRAWSKWRHDEVARHKIKVEEERAIREEVMYSIKQRHEESLVSNKKETEKRQMAELRWVTLVIAERARMLADMETTELEDGDESLFSREEFVGEEGELLDSTSVWIDS</sequence>
<keyword evidence="9" id="KW-0175">Coiled coil</keyword>
<organism evidence="12 13">
    <name type="scientific">Colletotrichum karsti</name>
    <dbReference type="NCBI Taxonomy" id="1095194"/>
    <lineage>
        <taxon>Eukaryota</taxon>
        <taxon>Fungi</taxon>
        <taxon>Dikarya</taxon>
        <taxon>Ascomycota</taxon>
        <taxon>Pezizomycotina</taxon>
        <taxon>Sordariomycetes</taxon>
        <taxon>Hypocreomycetidae</taxon>
        <taxon>Glomerellales</taxon>
        <taxon>Glomerellaceae</taxon>
        <taxon>Colletotrichum</taxon>
        <taxon>Colletotrichum boninense species complex</taxon>
    </lineage>
</organism>
<name>A0A9P6ICB7_9PEZI</name>
<dbReference type="CDD" id="cd20335">
    <property type="entry name" value="BRcat_RBR"/>
    <property type="match status" value="1"/>
</dbReference>
<keyword evidence="7" id="KW-0833">Ubl conjugation pathway</keyword>
<reference evidence="12" key="2">
    <citation type="submission" date="2020-11" db="EMBL/GenBank/DDBJ databases">
        <title>Whole genome sequencing of Colletotrichum sp.</title>
        <authorList>
            <person name="Li H."/>
        </authorList>
    </citation>
    <scope>NUCLEOTIDE SEQUENCE</scope>
    <source>
        <strain evidence="12">CkLH20</strain>
    </source>
</reference>
<dbReference type="CDD" id="cd22584">
    <property type="entry name" value="Rcat_RBR_unk"/>
    <property type="match status" value="1"/>
</dbReference>
<feature type="region of interest" description="Disordered" evidence="10">
    <location>
        <begin position="40"/>
        <end position="82"/>
    </location>
</feature>
<dbReference type="GO" id="GO:0061630">
    <property type="term" value="F:ubiquitin protein ligase activity"/>
    <property type="evidence" value="ECO:0007669"/>
    <property type="project" value="UniProtKB-EC"/>
</dbReference>
<feature type="region of interest" description="Disordered" evidence="10">
    <location>
        <begin position="126"/>
        <end position="153"/>
    </location>
</feature>
<dbReference type="GeneID" id="62158361"/>
<keyword evidence="6" id="KW-0863">Zinc-finger</keyword>
<feature type="compositionally biased region" description="Polar residues" evidence="10">
    <location>
        <begin position="239"/>
        <end position="253"/>
    </location>
</feature>
<dbReference type="Proteomes" id="UP000781932">
    <property type="component" value="Unassembled WGS sequence"/>
</dbReference>
<dbReference type="InterPro" id="IPR031127">
    <property type="entry name" value="E3_UB_ligase_RBR"/>
</dbReference>
<dbReference type="PANTHER" id="PTHR11685">
    <property type="entry name" value="RBR FAMILY RING FINGER AND IBR DOMAIN-CONTAINING"/>
    <property type="match status" value="1"/>
</dbReference>
<dbReference type="Gene3D" id="1.20.120.1750">
    <property type="match status" value="1"/>
</dbReference>
<reference evidence="12" key="1">
    <citation type="submission" date="2020-03" db="EMBL/GenBank/DDBJ databases">
        <authorList>
            <person name="He L."/>
        </authorList>
    </citation>
    <scope>NUCLEOTIDE SEQUENCE</scope>
    <source>
        <strain evidence="12">CkLH20</strain>
    </source>
</reference>
<proteinExistence type="predicted"/>
<evidence type="ECO:0000256" key="6">
    <source>
        <dbReference type="ARBA" id="ARBA00022771"/>
    </source>
</evidence>
<evidence type="ECO:0000256" key="1">
    <source>
        <dbReference type="ARBA" id="ARBA00001798"/>
    </source>
</evidence>
<evidence type="ECO:0000256" key="9">
    <source>
        <dbReference type="SAM" id="Coils"/>
    </source>
</evidence>
<evidence type="ECO:0000256" key="2">
    <source>
        <dbReference type="ARBA" id="ARBA00012251"/>
    </source>
</evidence>
<feature type="region of interest" description="Disordered" evidence="10">
    <location>
        <begin position="222"/>
        <end position="253"/>
    </location>
</feature>
<keyword evidence="8" id="KW-0862">Zinc</keyword>
<keyword evidence="5" id="KW-0677">Repeat</keyword>
<dbReference type="GO" id="GO:0016567">
    <property type="term" value="P:protein ubiquitination"/>
    <property type="evidence" value="ECO:0007669"/>
    <property type="project" value="InterPro"/>
</dbReference>
<comment type="catalytic activity">
    <reaction evidence="1">
        <text>[E2 ubiquitin-conjugating enzyme]-S-ubiquitinyl-L-cysteine + [acceptor protein]-L-lysine = [E2 ubiquitin-conjugating enzyme]-L-cysteine + [acceptor protein]-N(6)-ubiquitinyl-L-lysine.</text>
        <dbReference type="EC" id="2.3.2.31"/>
    </reaction>
</comment>